<keyword evidence="1 3" id="KW-0328">Glycosyltransferase</keyword>
<protein>
    <submittedName>
        <fullName evidence="3">UDP-N-acetyl-D-mannosaminuronic acid transferase</fullName>
        <ecNumber evidence="3">2.4.1.180</ecNumber>
    </submittedName>
</protein>
<dbReference type="EMBL" id="CP036278">
    <property type="protein sequence ID" value="QDU56083.1"/>
    <property type="molecule type" value="Genomic_DNA"/>
</dbReference>
<dbReference type="RefSeq" id="WP_145246841.1">
    <property type="nucleotide sequence ID" value="NZ_CP036278.1"/>
</dbReference>
<evidence type="ECO:0000313" key="4">
    <source>
        <dbReference type="Proteomes" id="UP000315750"/>
    </source>
</evidence>
<proteinExistence type="predicted"/>
<dbReference type="CDD" id="cd06533">
    <property type="entry name" value="Glyco_transf_WecG_TagA"/>
    <property type="match status" value="1"/>
</dbReference>
<sequence>MIDRGKHNVLGVKINAVDYDAAVTRIIDAARAAKPMAISALAVHGLMTGVLDREHRYRLNHFELIVPDGHPVRWALNWLHGTKLPDRVYGPNLMLEVCRSAAETGVPIFLFGGTEELLADLQHRLLKQFPKLQIAGVRASKFRTLNEQERQELVDEIRQSGAKLAFVGLGCPRQEVFSHEMKGRVSMPLLAVGAAFNFHAGQLAQAPKWMQDRGLEWLFRLWKEPRRLWRRYLYLNPLYLTLLGLQLTGIYRLNPDSTQQPATEICYG</sequence>
<dbReference type="Pfam" id="PF03808">
    <property type="entry name" value="Glyco_tran_WecG"/>
    <property type="match status" value="1"/>
</dbReference>
<evidence type="ECO:0000256" key="2">
    <source>
        <dbReference type="ARBA" id="ARBA00022679"/>
    </source>
</evidence>
<dbReference type="PANTHER" id="PTHR34136">
    <property type="match status" value="1"/>
</dbReference>
<dbReference type="AlphaFoldDB" id="A0A518AMY6"/>
<dbReference type="EC" id="2.4.1.180" evidence="3"/>
<gene>
    <name evidence="3" type="primary">wecG</name>
    <name evidence="3" type="ORF">Pan181_22860</name>
</gene>
<dbReference type="Proteomes" id="UP000315750">
    <property type="component" value="Chromosome"/>
</dbReference>
<dbReference type="KEGG" id="amuc:Pan181_22860"/>
<name>A0A518AMY6_9BACT</name>
<dbReference type="GO" id="GO:0047241">
    <property type="term" value="F:lipopolysaccharide N-acetylmannosaminouronosyltransferase activity"/>
    <property type="evidence" value="ECO:0007669"/>
    <property type="project" value="UniProtKB-EC"/>
</dbReference>
<dbReference type="PANTHER" id="PTHR34136:SF1">
    <property type="entry name" value="UDP-N-ACETYL-D-MANNOSAMINURONIC ACID TRANSFERASE"/>
    <property type="match status" value="1"/>
</dbReference>
<dbReference type="NCBIfam" id="TIGR00696">
    <property type="entry name" value="wecG_tagA_cpsF"/>
    <property type="match status" value="1"/>
</dbReference>
<accession>A0A518AMY6</accession>
<organism evidence="3 4">
    <name type="scientific">Aeoliella mucimassa</name>
    <dbReference type="NCBI Taxonomy" id="2527972"/>
    <lineage>
        <taxon>Bacteria</taxon>
        <taxon>Pseudomonadati</taxon>
        <taxon>Planctomycetota</taxon>
        <taxon>Planctomycetia</taxon>
        <taxon>Pirellulales</taxon>
        <taxon>Lacipirellulaceae</taxon>
        <taxon>Aeoliella</taxon>
    </lineage>
</organism>
<reference evidence="3 4" key="1">
    <citation type="submission" date="2019-02" db="EMBL/GenBank/DDBJ databases">
        <title>Deep-cultivation of Planctomycetes and their phenomic and genomic characterization uncovers novel biology.</title>
        <authorList>
            <person name="Wiegand S."/>
            <person name="Jogler M."/>
            <person name="Boedeker C."/>
            <person name="Pinto D."/>
            <person name="Vollmers J."/>
            <person name="Rivas-Marin E."/>
            <person name="Kohn T."/>
            <person name="Peeters S.H."/>
            <person name="Heuer A."/>
            <person name="Rast P."/>
            <person name="Oberbeckmann S."/>
            <person name="Bunk B."/>
            <person name="Jeske O."/>
            <person name="Meyerdierks A."/>
            <person name="Storesund J.E."/>
            <person name="Kallscheuer N."/>
            <person name="Luecker S."/>
            <person name="Lage O.M."/>
            <person name="Pohl T."/>
            <person name="Merkel B.J."/>
            <person name="Hornburger P."/>
            <person name="Mueller R.-W."/>
            <person name="Bruemmer F."/>
            <person name="Labrenz M."/>
            <person name="Spormann A.M."/>
            <person name="Op den Camp H."/>
            <person name="Overmann J."/>
            <person name="Amann R."/>
            <person name="Jetten M.S.M."/>
            <person name="Mascher T."/>
            <person name="Medema M.H."/>
            <person name="Devos D.P."/>
            <person name="Kaster A.-K."/>
            <person name="Ovreas L."/>
            <person name="Rohde M."/>
            <person name="Galperin M.Y."/>
            <person name="Jogler C."/>
        </authorList>
    </citation>
    <scope>NUCLEOTIDE SEQUENCE [LARGE SCALE GENOMIC DNA]</scope>
    <source>
        <strain evidence="3 4">Pan181</strain>
    </source>
</reference>
<evidence type="ECO:0000256" key="1">
    <source>
        <dbReference type="ARBA" id="ARBA00022676"/>
    </source>
</evidence>
<dbReference type="InterPro" id="IPR004629">
    <property type="entry name" value="WecG_TagA_CpsF"/>
</dbReference>
<evidence type="ECO:0000313" key="3">
    <source>
        <dbReference type="EMBL" id="QDU56083.1"/>
    </source>
</evidence>
<keyword evidence="2 3" id="KW-0808">Transferase</keyword>
<dbReference type="OrthoDB" id="9771846at2"/>
<keyword evidence="4" id="KW-1185">Reference proteome</keyword>